<sequence>MCSVKKTRIFLRHQSRARTKAAKLKREKMQTGNRGITTAPLTEMEKKIVSLIGVEYTFGSDCPDFMPEEELMNISCLRQREIKHCQHHKL</sequence>
<dbReference type="EMBL" id="CAVLGL010000087">
    <property type="protein sequence ID" value="CAK1592556.1"/>
    <property type="molecule type" value="Genomic_DNA"/>
</dbReference>
<reference evidence="1 2" key="1">
    <citation type="submission" date="2023-11" db="EMBL/GenBank/DDBJ databases">
        <authorList>
            <person name="Hedman E."/>
            <person name="Englund M."/>
            <person name="Stromberg M."/>
            <person name="Nyberg Akerstrom W."/>
            <person name="Nylinder S."/>
            <person name="Jareborg N."/>
            <person name="Kallberg Y."/>
            <person name="Kronander E."/>
        </authorList>
    </citation>
    <scope>NUCLEOTIDE SEQUENCE [LARGE SCALE GENOMIC DNA]</scope>
</reference>
<accession>A0AAV1LAN8</accession>
<keyword evidence="2" id="KW-1185">Reference proteome</keyword>
<dbReference type="Proteomes" id="UP001314205">
    <property type="component" value="Unassembled WGS sequence"/>
</dbReference>
<organism evidence="1 2">
    <name type="scientific">Parnassius mnemosyne</name>
    <name type="common">clouded apollo</name>
    <dbReference type="NCBI Taxonomy" id="213953"/>
    <lineage>
        <taxon>Eukaryota</taxon>
        <taxon>Metazoa</taxon>
        <taxon>Ecdysozoa</taxon>
        <taxon>Arthropoda</taxon>
        <taxon>Hexapoda</taxon>
        <taxon>Insecta</taxon>
        <taxon>Pterygota</taxon>
        <taxon>Neoptera</taxon>
        <taxon>Endopterygota</taxon>
        <taxon>Lepidoptera</taxon>
        <taxon>Glossata</taxon>
        <taxon>Ditrysia</taxon>
        <taxon>Papilionoidea</taxon>
        <taxon>Papilionidae</taxon>
        <taxon>Parnassiinae</taxon>
        <taxon>Parnassini</taxon>
        <taxon>Parnassius</taxon>
        <taxon>Driopa</taxon>
    </lineage>
</organism>
<proteinExistence type="predicted"/>
<evidence type="ECO:0000313" key="2">
    <source>
        <dbReference type="Proteomes" id="UP001314205"/>
    </source>
</evidence>
<dbReference type="AlphaFoldDB" id="A0AAV1LAN8"/>
<evidence type="ECO:0000313" key="1">
    <source>
        <dbReference type="EMBL" id="CAK1592556.1"/>
    </source>
</evidence>
<gene>
    <name evidence="1" type="ORF">PARMNEM_LOCUS12488</name>
</gene>
<protein>
    <submittedName>
        <fullName evidence="1">Uncharacterized protein</fullName>
    </submittedName>
</protein>
<name>A0AAV1LAN8_9NEOP</name>
<comment type="caution">
    <text evidence="1">The sequence shown here is derived from an EMBL/GenBank/DDBJ whole genome shotgun (WGS) entry which is preliminary data.</text>
</comment>